<organism evidence="3 4">
    <name type="scientific">Prunus dulcis</name>
    <name type="common">Almond</name>
    <name type="synonym">Amygdalus dulcis</name>
    <dbReference type="NCBI Taxonomy" id="3755"/>
    <lineage>
        <taxon>Eukaryota</taxon>
        <taxon>Viridiplantae</taxon>
        <taxon>Streptophyta</taxon>
        <taxon>Embryophyta</taxon>
        <taxon>Tracheophyta</taxon>
        <taxon>Spermatophyta</taxon>
        <taxon>Magnoliopsida</taxon>
        <taxon>eudicotyledons</taxon>
        <taxon>Gunneridae</taxon>
        <taxon>Pentapetalae</taxon>
        <taxon>rosids</taxon>
        <taxon>fabids</taxon>
        <taxon>Rosales</taxon>
        <taxon>Rosaceae</taxon>
        <taxon>Amygdaloideae</taxon>
        <taxon>Amygdaleae</taxon>
        <taxon>Prunus</taxon>
    </lineage>
</organism>
<evidence type="ECO:0000313" key="2">
    <source>
        <dbReference type="EMBL" id="KAI5349700.1"/>
    </source>
</evidence>
<evidence type="ECO:0000313" key="5">
    <source>
        <dbReference type="Proteomes" id="UP001054821"/>
    </source>
</evidence>
<dbReference type="Proteomes" id="UP001054821">
    <property type="component" value="Chromosome 1"/>
</dbReference>
<gene>
    <name evidence="3" type="ORF">ALMOND_2B030941</name>
    <name evidence="2" type="ORF">L3X38_002589</name>
</gene>
<name>A0A5E4FNE5_PRUDU</name>
<feature type="signal peptide" evidence="1">
    <location>
        <begin position="1"/>
        <end position="19"/>
    </location>
</feature>
<feature type="chain" id="PRO_5044620674" evidence="1">
    <location>
        <begin position="20"/>
        <end position="109"/>
    </location>
</feature>
<proteinExistence type="predicted"/>
<evidence type="ECO:0000313" key="3">
    <source>
        <dbReference type="EMBL" id="VVA28980.1"/>
    </source>
</evidence>
<dbReference type="InParanoid" id="A0A5E4FNE5"/>
<evidence type="ECO:0000313" key="4">
    <source>
        <dbReference type="Proteomes" id="UP000327085"/>
    </source>
</evidence>
<accession>A0A5E4FNE5</accession>
<dbReference type="EMBL" id="JAJFAZ020000001">
    <property type="protein sequence ID" value="KAI5349700.1"/>
    <property type="molecule type" value="Genomic_DNA"/>
</dbReference>
<dbReference type="AlphaFoldDB" id="A0A5E4FNE5"/>
<reference evidence="2 5" key="3">
    <citation type="journal article" date="2022" name="G3 (Bethesda)">
        <title>Whole-genome sequence and methylome profiling of the almond [Prunus dulcis (Mill.) D.A. Webb] cultivar 'Nonpareil'.</title>
        <authorList>
            <person name="D'Amico-Willman K.M."/>
            <person name="Ouma W.Z."/>
            <person name="Meulia T."/>
            <person name="Sideli G.M."/>
            <person name="Gradziel T.M."/>
            <person name="Fresnedo-Ramirez J."/>
        </authorList>
    </citation>
    <scope>NUCLEOTIDE SEQUENCE [LARGE SCALE GENOMIC DNA]</scope>
    <source>
        <strain evidence="2">Clone GOH B32 T37-40</strain>
    </source>
</reference>
<keyword evidence="5" id="KW-1185">Reference proteome</keyword>
<dbReference type="Proteomes" id="UP000327085">
    <property type="component" value="Chromosome 1"/>
</dbReference>
<evidence type="ECO:0000256" key="1">
    <source>
        <dbReference type="SAM" id="SignalP"/>
    </source>
</evidence>
<sequence length="109" mass="12019">MGNAIVMFFWGGLAKQALCHSLGLLEATWDFATGGVTKIGPKKRDTYKETHVDLIEVGESKDISDRQSHSMSTSLVPLLLGLLRRPGIKDIVPFLVRVRVSNLPHPLKP</sequence>
<dbReference type="Gramene" id="VVA28980">
    <property type="protein sequence ID" value="VVA28980"/>
    <property type="gene ID" value="Prudul26B030941"/>
</dbReference>
<reference evidence="3" key="1">
    <citation type="submission" date="2019-07" db="EMBL/GenBank/DDBJ databases">
        <authorList>
            <person name="Alioto T."/>
            <person name="Alioto T."/>
            <person name="Gomez Garrido J."/>
        </authorList>
    </citation>
    <scope>NUCLEOTIDE SEQUENCE</scope>
</reference>
<dbReference type="EMBL" id="CABIKO010000154">
    <property type="protein sequence ID" value="VVA28980.1"/>
    <property type="molecule type" value="Genomic_DNA"/>
</dbReference>
<keyword evidence="1" id="KW-0732">Signal</keyword>
<protein>
    <submittedName>
        <fullName evidence="3">Uncharacterized protein</fullName>
    </submittedName>
</protein>
<reference evidence="4" key="2">
    <citation type="journal article" date="2020" name="Plant J.">
        <title>Transposons played a major role in the diversification between the closely related almond and peach genomes: results from the almond genome sequence.</title>
        <authorList>
            <person name="Alioto T."/>
            <person name="Alexiou K.G."/>
            <person name="Bardil A."/>
            <person name="Barteri F."/>
            <person name="Castanera R."/>
            <person name="Cruz F."/>
            <person name="Dhingra A."/>
            <person name="Duval H."/>
            <person name="Fernandez I Marti A."/>
            <person name="Frias L."/>
            <person name="Galan B."/>
            <person name="Garcia J.L."/>
            <person name="Howad W."/>
            <person name="Gomez-Garrido J."/>
            <person name="Gut M."/>
            <person name="Julca I."/>
            <person name="Morata J."/>
            <person name="Puigdomenech P."/>
            <person name="Ribeca P."/>
            <person name="Rubio Cabetas M.J."/>
            <person name="Vlasova A."/>
            <person name="Wirthensohn M."/>
            <person name="Garcia-Mas J."/>
            <person name="Gabaldon T."/>
            <person name="Casacuberta J.M."/>
            <person name="Arus P."/>
        </authorList>
    </citation>
    <scope>NUCLEOTIDE SEQUENCE [LARGE SCALE GENOMIC DNA]</scope>
    <source>
        <strain evidence="4">cv. Texas</strain>
    </source>
</reference>